<gene>
    <name evidence="3" type="ORF">GN244_ATG09979</name>
    <name evidence="4" type="ORF">GN958_ATG16598</name>
</gene>
<dbReference type="Proteomes" id="UP000704712">
    <property type="component" value="Unassembled WGS sequence"/>
</dbReference>
<dbReference type="Proteomes" id="UP000602510">
    <property type="component" value="Unassembled WGS sequence"/>
</dbReference>
<feature type="compositionally biased region" description="Low complexity" evidence="2">
    <location>
        <begin position="767"/>
        <end position="786"/>
    </location>
</feature>
<comment type="caution">
    <text evidence="3">The sequence shown here is derived from an EMBL/GenBank/DDBJ whole genome shotgun (WGS) entry which is preliminary data.</text>
</comment>
<accession>A0A833WD50</accession>
<evidence type="ECO:0000256" key="1">
    <source>
        <dbReference type="SAM" id="Coils"/>
    </source>
</evidence>
<feature type="compositionally biased region" description="Polar residues" evidence="2">
    <location>
        <begin position="862"/>
        <end position="873"/>
    </location>
</feature>
<reference evidence="3" key="1">
    <citation type="submission" date="2020-04" db="EMBL/GenBank/DDBJ databases">
        <title>Hybrid Assembly of Korean Phytophthora infestans isolates.</title>
        <authorList>
            <person name="Prokchorchik M."/>
            <person name="Lee Y."/>
            <person name="Seo J."/>
            <person name="Cho J.-H."/>
            <person name="Park Y.-E."/>
            <person name="Jang D.-C."/>
            <person name="Im J.-S."/>
            <person name="Choi J.-G."/>
            <person name="Park H.-J."/>
            <person name="Lee G.-B."/>
            <person name="Lee Y.-G."/>
            <person name="Hong S.-Y."/>
            <person name="Cho K."/>
            <person name="Sohn K.H."/>
        </authorList>
    </citation>
    <scope>NUCLEOTIDE SEQUENCE</scope>
    <source>
        <strain evidence="3">KR_1_A1</strain>
        <strain evidence="4">KR_2_A2</strain>
    </source>
</reference>
<feature type="compositionally biased region" description="Low complexity" evidence="2">
    <location>
        <begin position="667"/>
        <end position="677"/>
    </location>
</feature>
<dbReference type="EMBL" id="WSZM01000226">
    <property type="protein sequence ID" value="KAF4037852.1"/>
    <property type="molecule type" value="Genomic_DNA"/>
</dbReference>
<evidence type="ECO:0000256" key="2">
    <source>
        <dbReference type="SAM" id="MobiDB-lite"/>
    </source>
</evidence>
<feature type="coiled-coil region" evidence="1">
    <location>
        <begin position="1086"/>
        <end position="1113"/>
    </location>
</feature>
<feature type="region of interest" description="Disordered" evidence="2">
    <location>
        <begin position="560"/>
        <end position="685"/>
    </location>
</feature>
<feature type="compositionally biased region" description="Low complexity" evidence="2">
    <location>
        <begin position="874"/>
        <end position="906"/>
    </location>
</feature>
<feature type="region of interest" description="Disordered" evidence="2">
    <location>
        <begin position="202"/>
        <end position="272"/>
    </location>
</feature>
<feature type="region of interest" description="Disordered" evidence="2">
    <location>
        <begin position="76"/>
        <end position="169"/>
    </location>
</feature>
<name>A0A833WD50_PHYIN</name>
<dbReference type="AlphaFoldDB" id="A0A833WD50"/>
<feature type="compositionally biased region" description="Low complexity" evidence="2">
    <location>
        <begin position="113"/>
        <end position="123"/>
    </location>
</feature>
<feature type="compositionally biased region" description="Basic residues" evidence="2">
    <location>
        <begin position="390"/>
        <end position="400"/>
    </location>
</feature>
<feature type="compositionally biased region" description="Polar residues" evidence="2">
    <location>
        <begin position="731"/>
        <end position="752"/>
    </location>
</feature>
<evidence type="ECO:0000313" key="4">
    <source>
        <dbReference type="EMBL" id="KAF4134217.1"/>
    </source>
</evidence>
<proteinExistence type="predicted"/>
<organism evidence="3 5">
    <name type="scientific">Phytophthora infestans</name>
    <name type="common">Potato late blight agent</name>
    <name type="synonym">Botrytis infestans</name>
    <dbReference type="NCBI Taxonomy" id="4787"/>
    <lineage>
        <taxon>Eukaryota</taxon>
        <taxon>Sar</taxon>
        <taxon>Stramenopiles</taxon>
        <taxon>Oomycota</taxon>
        <taxon>Peronosporomycetes</taxon>
        <taxon>Peronosporales</taxon>
        <taxon>Peronosporaceae</taxon>
        <taxon>Phytophthora</taxon>
    </lineage>
</organism>
<keyword evidence="1" id="KW-0175">Coiled coil</keyword>
<feature type="compositionally biased region" description="Polar residues" evidence="2">
    <location>
        <begin position="937"/>
        <end position="958"/>
    </location>
</feature>
<feature type="compositionally biased region" description="Acidic residues" evidence="2">
    <location>
        <begin position="1059"/>
        <end position="1072"/>
    </location>
</feature>
<feature type="compositionally biased region" description="Polar residues" evidence="2">
    <location>
        <begin position="653"/>
        <end position="666"/>
    </location>
</feature>
<feature type="region of interest" description="Disordered" evidence="2">
    <location>
        <begin position="932"/>
        <end position="958"/>
    </location>
</feature>
<keyword evidence="5" id="KW-1185">Reference proteome</keyword>
<feature type="compositionally biased region" description="Basic and acidic residues" evidence="2">
    <location>
        <begin position="440"/>
        <end position="454"/>
    </location>
</feature>
<protein>
    <submittedName>
        <fullName evidence="3">Uncharacterized protein</fullName>
    </submittedName>
</protein>
<feature type="compositionally biased region" description="Polar residues" evidence="2">
    <location>
        <begin position="560"/>
        <end position="583"/>
    </location>
</feature>
<feature type="compositionally biased region" description="Polar residues" evidence="2">
    <location>
        <begin position="835"/>
        <end position="847"/>
    </location>
</feature>
<feature type="region of interest" description="Disordered" evidence="2">
    <location>
        <begin position="1009"/>
        <end position="1073"/>
    </location>
</feature>
<feature type="region of interest" description="Disordered" evidence="2">
    <location>
        <begin position="371"/>
        <end position="467"/>
    </location>
</feature>
<feature type="compositionally biased region" description="Low complexity" evidence="2">
    <location>
        <begin position="1009"/>
        <end position="1031"/>
    </location>
</feature>
<sequence>MTYRELLATRVLSVNAYWQELRGPSRHSPREIPVPLWPGENLEQYEREFVHWLTARRLSLVSMRDDPATERNCRLQFAQTRVARPNSNVQRRPSSPPRYHSRSGSPSSPPRGAPYYSRSRSPSRSPPRNRRFIGSHQLPLQREDRSVSPRYVYERNPSPERGRIITARPAAVPDRNYQMARGYSAAPESSWVYGNWPPQRSVELRPRQDPRPSPGAAHRQYSGDAQRWTRSRSRSPENYEWYMKNRPLSPQRSDRPVPRRSPSPHDQSRSHIDNLRKHLLARRVVSVKAFRAEMCKLRNGLIREDSLKRPHETMVRIPVLLWPGETMAQYTQKFERWLDSRKMSLSSLRDNPAKERSLWHTFAYARAGASDLTEPAQSNAPVRSPTSQRTHSRSRSRSRSSSRSTRGNSERGRPITPTGGYSRNKPMQRGSVPTAVSLPQRDRSLSPDRRDRSRSPPASLAPPENPHLLINKTRSQLLERRLLELAAFQKEIEQNGANATDGNTLVAIPVPLLPGESMGLYDHRFWTWAKSYSESKEVMKDNPARERRLRIAFAYLRANRPQSSTVAGAQDARTSAESQNTTPRGALKRPSSAINSQRPADSSGRKTPVTSVEPSTKRTRTQVEQRPRISMTPGGPSNCLSAEPQVKQEPTLVESNRPSSGSNLGQTTTTAATASTARLVPTTDTPAVRVSVATRPTSAPTSNAPVRASTVRAGPVPTAIASSKGVHTAARASSTATPNAQVPTTARTSPITKANPPLKAVPVAARTSSVPTTTGPSTRTATTSSPGKSVRFSTSTTLIPETMPARPLPSPSATAPSIKREKALVPSPAAIFAPKTTTKHPSTSRTQGMAERNKNATRPRLSDSSTSQEASRPSSVPGPATSSSAASAVSTGSQRMRASTSATSASLPNPVVKPATFSLPSSAVPMAHRLGTRKTVESSSSGPRASQEASRPQLPSVTFPSVLSPVEKSPRFSFISAVPAVSMASQASTPTTSQRQTSSSADTSSAIVTTSSVVASPPSADASNSPAAATSRVNVIEHHSADTEPDTGPAELSVAESNATDDSEEHDGDVMNEDGCCCNKCMRNWAKTLTDRMDQLERNVGDLKREVNSAQTMTASGS</sequence>
<dbReference type="EMBL" id="JAACNO010002331">
    <property type="protein sequence ID" value="KAF4134217.1"/>
    <property type="molecule type" value="Genomic_DNA"/>
</dbReference>
<evidence type="ECO:0000313" key="3">
    <source>
        <dbReference type="EMBL" id="KAF4037852.1"/>
    </source>
</evidence>
<feature type="region of interest" description="Disordered" evidence="2">
    <location>
        <begin position="731"/>
        <end position="911"/>
    </location>
</feature>
<evidence type="ECO:0000313" key="5">
    <source>
        <dbReference type="Proteomes" id="UP000602510"/>
    </source>
</evidence>